<dbReference type="InParanoid" id="A0A2T3BA29"/>
<proteinExistence type="predicted"/>
<dbReference type="AlphaFoldDB" id="A0A2T3BA29"/>
<evidence type="ECO:0000256" key="1">
    <source>
        <dbReference type="SAM" id="Coils"/>
    </source>
</evidence>
<evidence type="ECO:0000313" key="4">
    <source>
        <dbReference type="Proteomes" id="UP000241818"/>
    </source>
</evidence>
<gene>
    <name evidence="3" type="ORF">M430DRAFT_55983</name>
</gene>
<dbReference type="PANTHER" id="PTHR42100">
    <property type="entry name" value="OXIDOREDUCTASE 178 KDA SUBUNIT, PUTATIVE (AFU_ORTHOLOGUE AFUA_8G04320)-RELATED"/>
    <property type="match status" value="1"/>
</dbReference>
<feature type="region of interest" description="Disordered" evidence="2">
    <location>
        <begin position="8"/>
        <end position="33"/>
    </location>
</feature>
<dbReference type="EMBL" id="KZ679007">
    <property type="protein sequence ID" value="PSS25181.1"/>
    <property type="molecule type" value="Genomic_DNA"/>
</dbReference>
<dbReference type="GeneID" id="36576658"/>
<evidence type="ECO:0008006" key="5">
    <source>
        <dbReference type="Google" id="ProtNLM"/>
    </source>
</evidence>
<dbReference type="InterPro" id="IPR034444">
    <property type="entry name" value="Nuo17.8"/>
</dbReference>
<evidence type="ECO:0000256" key="2">
    <source>
        <dbReference type="SAM" id="MobiDB-lite"/>
    </source>
</evidence>
<keyword evidence="1" id="KW-0175">Coiled coil</keyword>
<evidence type="ECO:0000313" key="3">
    <source>
        <dbReference type="EMBL" id="PSS25181.1"/>
    </source>
</evidence>
<name>A0A2T3BA29_AMORE</name>
<dbReference type="PANTHER" id="PTHR42100:SF1">
    <property type="entry name" value="OXIDOREDUCTASE 178 KDA SUBUNIT, PUTATIVE (AFU_ORTHOLOGUE AFUA_8G04320)-RELATED"/>
    <property type="match status" value="1"/>
</dbReference>
<accession>A0A2T3BA29</accession>
<feature type="coiled-coil region" evidence="1">
    <location>
        <begin position="135"/>
        <end position="162"/>
    </location>
</feature>
<dbReference type="STRING" id="857342.A0A2T3BA29"/>
<reference evidence="3 4" key="1">
    <citation type="journal article" date="2018" name="New Phytol.">
        <title>Comparative genomics and transcriptomics depict ericoid mycorrhizal fungi as versatile saprotrophs and plant mutualists.</title>
        <authorList>
            <person name="Martino E."/>
            <person name="Morin E."/>
            <person name="Grelet G.A."/>
            <person name="Kuo A."/>
            <person name="Kohler A."/>
            <person name="Daghino S."/>
            <person name="Barry K.W."/>
            <person name="Cichocki N."/>
            <person name="Clum A."/>
            <person name="Dockter R.B."/>
            <person name="Hainaut M."/>
            <person name="Kuo R.C."/>
            <person name="LaButti K."/>
            <person name="Lindahl B.D."/>
            <person name="Lindquist E.A."/>
            <person name="Lipzen A."/>
            <person name="Khouja H.R."/>
            <person name="Magnuson J."/>
            <person name="Murat C."/>
            <person name="Ohm R.A."/>
            <person name="Singer S.W."/>
            <person name="Spatafora J.W."/>
            <person name="Wang M."/>
            <person name="Veneault-Fourrey C."/>
            <person name="Henrissat B."/>
            <person name="Grigoriev I.V."/>
            <person name="Martin F.M."/>
            <person name="Perotto S."/>
        </authorList>
    </citation>
    <scope>NUCLEOTIDE SEQUENCE [LARGE SCALE GENOMIC DNA]</scope>
    <source>
        <strain evidence="3 4">ATCC 22711</strain>
    </source>
</reference>
<protein>
    <recommendedName>
        <fullName evidence="5">NADH-ubiquinone oxidoreductase 17.8 kDa subunit</fullName>
    </recommendedName>
</protein>
<dbReference type="GO" id="GO:0005739">
    <property type="term" value="C:mitochondrion"/>
    <property type="evidence" value="ECO:0007669"/>
    <property type="project" value="InterPro"/>
</dbReference>
<dbReference type="OrthoDB" id="2120038at2759"/>
<sequence>MNAIRRRLATTAGKASTRRYASTEHGHHSTASKPEPLGTGFYVLAAGIPLSLGVYAISRPGADGKPAALTKLISGYSDLKDRWATRNLLHANMMEQAAFEKHLFFGDKGSAHVNLKFPEIFNTGSPYNVQAGQGARNMESLVAHYEQLNAEAEAKKAKALAEKEG</sequence>
<keyword evidence="4" id="KW-1185">Reference proteome</keyword>
<dbReference type="RefSeq" id="XP_024723780.1">
    <property type="nucleotide sequence ID" value="XM_024868577.1"/>
</dbReference>
<dbReference type="Proteomes" id="UP000241818">
    <property type="component" value="Unassembled WGS sequence"/>
</dbReference>
<organism evidence="3 4">
    <name type="scientific">Amorphotheca resinae ATCC 22711</name>
    <dbReference type="NCBI Taxonomy" id="857342"/>
    <lineage>
        <taxon>Eukaryota</taxon>
        <taxon>Fungi</taxon>
        <taxon>Dikarya</taxon>
        <taxon>Ascomycota</taxon>
        <taxon>Pezizomycotina</taxon>
        <taxon>Leotiomycetes</taxon>
        <taxon>Helotiales</taxon>
        <taxon>Amorphothecaceae</taxon>
        <taxon>Amorphotheca</taxon>
    </lineage>
</organism>